<dbReference type="AlphaFoldDB" id="A0A9Q0TEE2"/>
<dbReference type="Pfam" id="PF05686">
    <property type="entry name" value="Glyco_transf_90"/>
    <property type="match status" value="3"/>
</dbReference>
<dbReference type="InterPro" id="IPR051091">
    <property type="entry name" value="O-Glucosyltr/Glycosyltrsf_90"/>
</dbReference>
<accession>A0A9Q0TEE2</accession>
<proteinExistence type="predicted"/>
<comment type="caution">
    <text evidence="2">The sequence shown here is derived from an EMBL/GenBank/DDBJ whole genome shotgun (WGS) entry which is preliminary data.</text>
</comment>
<name>A0A9Q0TEE2_9ROSI</name>
<dbReference type="InterPro" id="IPR006598">
    <property type="entry name" value="CAP10"/>
</dbReference>
<dbReference type="SMART" id="SM00672">
    <property type="entry name" value="CAP10"/>
    <property type="match status" value="1"/>
</dbReference>
<keyword evidence="3" id="KW-1185">Reference proteome</keyword>
<feature type="domain" description="Glycosyl transferase CAP10" evidence="1">
    <location>
        <begin position="60"/>
        <end position="228"/>
    </location>
</feature>
<dbReference type="Proteomes" id="UP001151752">
    <property type="component" value="Chromosome 2"/>
</dbReference>
<sequence length="281" mass="33499">MWKSTGISRAMVERAKDYAHFRLVILKGKMYVEKYKKSFHTRDVFTIWGISQLLRLYPGKVPDLELMFWCEDRPVILKKDYQGTNATSSPSIFQYCGHEDALGIVFPDWTFWGVDWRAESEQGYEHSKLEDQCTHRYKIYIEGRGWSVSDKYILACDSMTLFVKPEYYDFFIRSMVPLQHYWPVSARNKCRDIKFAVEWGNSHTDKVSMARPRRGLWKEFMAETQVNFPSNTLPCTMPPPYESRTLEAFNERKENVIRQVEKWEKEIREKIIIKKQQVLHF</sequence>
<dbReference type="PANTHER" id="PTHR12203">
    <property type="entry name" value="KDEL LYS-ASP-GLU-LEU CONTAINING - RELATED"/>
    <property type="match status" value="1"/>
</dbReference>
<gene>
    <name evidence="2" type="ORF">OIU74_011088</name>
</gene>
<evidence type="ECO:0000313" key="2">
    <source>
        <dbReference type="EMBL" id="KAJ6710106.1"/>
    </source>
</evidence>
<organism evidence="2 3">
    <name type="scientific">Salix koriyanagi</name>
    <dbReference type="NCBI Taxonomy" id="2511006"/>
    <lineage>
        <taxon>Eukaryota</taxon>
        <taxon>Viridiplantae</taxon>
        <taxon>Streptophyta</taxon>
        <taxon>Embryophyta</taxon>
        <taxon>Tracheophyta</taxon>
        <taxon>Spermatophyta</taxon>
        <taxon>Magnoliopsida</taxon>
        <taxon>eudicotyledons</taxon>
        <taxon>Gunneridae</taxon>
        <taxon>Pentapetalae</taxon>
        <taxon>rosids</taxon>
        <taxon>fabids</taxon>
        <taxon>Malpighiales</taxon>
        <taxon>Salicaceae</taxon>
        <taxon>Saliceae</taxon>
        <taxon>Salix</taxon>
    </lineage>
</organism>
<reference evidence="2" key="2">
    <citation type="journal article" date="2023" name="Int. J. Mol. Sci.">
        <title>De Novo Assembly and Annotation of 11 Diverse Shrub Willow (Salix) Genomes Reveals Novel Gene Organization in Sex-Linked Regions.</title>
        <authorList>
            <person name="Hyden B."/>
            <person name="Feng K."/>
            <person name="Yates T.B."/>
            <person name="Jawdy S."/>
            <person name="Cereghino C."/>
            <person name="Smart L.B."/>
            <person name="Muchero W."/>
        </authorList>
    </citation>
    <scope>NUCLEOTIDE SEQUENCE</scope>
    <source>
        <tissue evidence="2">Shoot tip</tissue>
    </source>
</reference>
<evidence type="ECO:0000313" key="3">
    <source>
        <dbReference type="Proteomes" id="UP001151752"/>
    </source>
</evidence>
<dbReference type="PANTHER" id="PTHR12203:SF98">
    <property type="entry name" value="GLYCOSYLTRANSFERASE"/>
    <property type="match status" value="1"/>
</dbReference>
<protein>
    <submittedName>
        <fullName evidence="2">O-GLUCOSYLTRANSFERASE RUMI-like protein</fullName>
    </submittedName>
</protein>
<dbReference type="EMBL" id="JAPFFM010000015">
    <property type="protein sequence ID" value="KAJ6710106.1"/>
    <property type="molecule type" value="Genomic_DNA"/>
</dbReference>
<evidence type="ECO:0000259" key="1">
    <source>
        <dbReference type="SMART" id="SM00672"/>
    </source>
</evidence>
<reference evidence="2" key="1">
    <citation type="submission" date="2022-11" db="EMBL/GenBank/DDBJ databases">
        <authorList>
            <person name="Hyden B.L."/>
            <person name="Feng K."/>
            <person name="Yates T."/>
            <person name="Jawdy S."/>
            <person name="Smart L.B."/>
            <person name="Muchero W."/>
        </authorList>
    </citation>
    <scope>NUCLEOTIDE SEQUENCE</scope>
    <source>
        <tissue evidence="2">Shoot tip</tissue>
    </source>
</reference>